<gene>
    <name evidence="8" type="primary">dapF</name>
    <name evidence="10" type="ORF">AZI87_07245</name>
</gene>
<keyword evidence="4 8" id="KW-0028">Amino-acid biosynthesis</keyword>
<comment type="caution">
    <text evidence="10">The sequence shown here is derived from an EMBL/GenBank/DDBJ whole genome shotgun (WGS) entry which is preliminary data.</text>
</comment>
<comment type="function">
    <text evidence="8">Catalyzes the stereoinversion of LL-2,6-diaminopimelate (L,L-DAP) to meso-diaminopimelate (meso-DAP), a precursor of L-lysine and an essential component of the bacterial peptidoglycan.</text>
</comment>
<evidence type="ECO:0000256" key="9">
    <source>
        <dbReference type="PROSITE-ProRule" id="PRU10125"/>
    </source>
</evidence>
<feature type="site" description="Could be important to modulate the pK values of the two catalytic cysteine residues" evidence="8">
    <location>
        <position position="216"/>
    </location>
</feature>
<comment type="similarity">
    <text evidence="2 8">Belongs to the diaminopimelate epimerase family.</text>
</comment>
<feature type="active site" evidence="9">
    <location>
        <position position="87"/>
    </location>
</feature>
<keyword evidence="6 8" id="KW-0413">Isomerase</keyword>
<feature type="site" description="Could be important to modulate the pK values of the two catalytic cysteine residues" evidence="8">
    <location>
        <position position="165"/>
    </location>
</feature>
<proteinExistence type="inferred from homology"/>
<feature type="active site" description="Proton acceptor" evidence="8">
    <location>
        <position position="226"/>
    </location>
</feature>
<dbReference type="PROSITE" id="PS01326">
    <property type="entry name" value="DAP_EPIMERASE"/>
    <property type="match status" value="1"/>
</dbReference>
<feature type="binding site" evidence="8">
    <location>
        <position position="17"/>
    </location>
    <ligand>
        <name>substrate</name>
    </ligand>
</feature>
<accession>A0A161PQR5</accession>
<dbReference type="EC" id="5.1.1.7" evidence="3 8"/>
<evidence type="ECO:0000313" key="10">
    <source>
        <dbReference type="EMBL" id="KYG69013.1"/>
    </source>
</evidence>
<feature type="binding site" evidence="8">
    <location>
        <position position="198"/>
    </location>
    <ligand>
        <name>substrate</name>
    </ligand>
</feature>
<keyword evidence="8" id="KW-0963">Cytoplasm</keyword>
<dbReference type="Proteomes" id="UP000075799">
    <property type="component" value="Unassembled WGS sequence"/>
</dbReference>
<comment type="caution">
    <text evidence="8">Lacks conserved residue(s) required for the propagation of feature annotation.</text>
</comment>
<feature type="active site" description="Proton donor" evidence="8">
    <location>
        <position position="87"/>
    </location>
</feature>
<evidence type="ECO:0000313" key="11">
    <source>
        <dbReference type="Proteomes" id="UP000075799"/>
    </source>
</evidence>
<dbReference type="NCBIfam" id="TIGR00652">
    <property type="entry name" value="DapF"/>
    <property type="match status" value="1"/>
</dbReference>
<organism evidence="10 11">
    <name type="scientific">Bdellovibrio bacteriovorus</name>
    <dbReference type="NCBI Taxonomy" id="959"/>
    <lineage>
        <taxon>Bacteria</taxon>
        <taxon>Pseudomonadati</taxon>
        <taxon>Bdellovibrionota</taxon>
        <taxon>Bdellovibrionia</taxon>
        <taxon>Bdellovibrionales</taxon>
        <taxon>Pseudobdellovibrionaceae</taxon>
        <taxon>Bdellovibrio</taxon>
    </lineage>
</organism>
<dbReference type="GO" id="GO:0008837">
    <property type="term" value="F:diaminopimelate epimerase activity"/>
    <property type="evidence" value="ECO:0007669"/>
    <property type="project" value="UniProtKB-UniRule"/>
</dbReference>
<reference evidence="10 11" key="1">
    <citation type="submission" date="2016-03" db="EMBL/GenBank/DDBJ databases">
        <authorList>
            <person name="Ploux O."/>
        </authorList>
    </citation>
    <scope>NUCLEOTIDE SEQUENCE [LARGE SCALE GENOMIC DNA]</scope>
    <source>
        <strain evidence="10 11">EC13</strain>
    </source>
</reference>
<protein>
    <recommendedName>
        <fullName evidence="3 8">Diaminopimelate epimerase</fullName>
        <shortName evidence="8">DAP epimerase</shortName>
        <ecNumber evidence="3 8">5.1.1.7</ecNumber>
    </recommendedName>
    <alternativeName>
        <fullName evidence="8">PLP-independent amino acid racemase</fullName>
    </alternativeName>
</protein>
<dbReference type="HAMAP" id="MF_00197">
    <property type="entry name" value="DAP_epimerase"/>
    <property type="match status" value="1"/>
</dbReference>
<feature type="binding site" evidence="8">
    <location>
        <begin position="88"/>
        <end position="89"/>
    </location>
    <ligand>
        <name>substrate</name>
    </ligand>
</feature>
<dbReference type="GO" id="GO:0009089">
    <property type="term" value="P:lysine biosynthetic process via diaminopimelate"/>
    <property type="evidence" value="ECO:0007669"/>
    <property type="project" value="UniProtKB-UniRule"/>
</dbReference>
<comment type="subunit">
    <text evidence="8">Homodimer.</text>
</comment>
<name>A0A161PQR5_BDEBC</name>
<dbReference type="AlphaFoldDB" id="A0A161PQR5"/>
<comment type="subcellular location">
    <subcellularLocation>
        <location evidence="8">Cytoplasm</location>
    </subcellularLocation>
</comment>
<dbReference type="UniPathway" id="UPA00034">
    <property type="reaction ID" value="UER00025"/>
</dbReference>
<dbReference type="SUPFAM" id="SSF54506">
    <property type="entry name" value="Diaminopimelate epimerase-like"/>
    <property type="match status" value="2"/>
</dbReference>
<dbReference type="RefSeq" id="WP_063205828.1">
    <property type="nucleotide sequence ID" value="NZ_LUKD01000001.1"/>
</dbReference>
<keyword evidence="5 8" id="KW-0457">Lysine biosynthesis</keyword>
<evidence type="ECO:0000256" key="7">
    <source>
        <dbReference type="ARBA" id="ARBA00051712"/>
    </source>
</evidence>
<evidence type="ECO:0000256" key="3">
    <source>
        <dbReference type="ARBA" id="ARBA00013080"/>
    </source>
</evidence>
<comment type="catalytic activity">
    <reaction evidence="7 8">
        <text>(2S,6S)-2,6-diaminopimelate = meso-2,6-diaminopimelate</text>
        <dbReference type="Rhea" id="RHEA:15393"/>
        <dbReference type="ChEBI" id="CHEBI:57609"/>
        <dbReference type="ChEBI" id="CHEBI:57791"/>
        <dbReference type="EC" id="5.1.1.7"/>
    </reaction>
</comment>
<feature type="binding site" evidence="8">
    <location>
        <begin position="227"/>
        <end position="228"/>
    </location>
    <ligand>
        <name>substrate</name>
    </ligand>
</feature>
<evidence type="ECO:0000256" key="1">
    <source>
        <dbReference type="ARBA" id="ARBA00005196"/>
    </source>
</evidence>
<dbReference type="EMBL" id="LUKD01000001">
    <property type="protein sequence ID" value="KYG69013.1"/>
    <property type="molecule type" value="Genomic_DNA"/>
</dbReference>
<dbReference type="PANTHER" id="PTHR31689">
    <property type="entry name" value="DIAMINOPIMELATE EPIMERASE, CHLOROPLASTIC"/>
    <property type="match status" value="1"/>
</dbReference>
<comment type="pathway">
    <text evidence="1 8">Amino-acid biosynthesis; L-lysine biosynthesis via DAP pathway; DL-2,6-diaminopimelate from LL-2,6-diaminopimelate: step 1/1.</text>
</comment>
<evidence type="ECO:0000256" key="4">
    <source>
        <dbReference type="ARBA" id="ARBA00022605"/>
    </source>
</evidence>
<evidence type="ECO:0000256" key="5">
    <source>
        <dbReference type="ARBA" id="ARBA00023154"/>
    </source>
</evidence>
<dbReference type="OrthoDB" id="9805408at2"/>
<dbReference type="InterPro" id="IPR001653">
    <property type="entry name" value="DAP_epimerase_DapF"/>
</dbReference>
<dbReference type="GO" id="GO:0005829">
    <property type="term" value="C:cytosol"/>
    <property type="evidence" value="ECO:0007669"/>
    <property type="project" value="TreeGrafter"/>
</dbReference>
<dbReference type="Pfam" id="PF01678">
    <property type="entry name" value="DAP_epimerase"/>
    <property type="match status" value="2"/>
</dbReference>
<dbReference type="InterPro" id="IPR018510">
    <property type="entry name" value="DAP_epimerase_AS"/>
</dbReference>
<dbReference type="PANTHER" id="PTHR31689:SF0">
    <property type="entry name" value="DIAMINOPIMELATE EPIMERASE"/>
    <property type="match status" value="1"/>
</dbReference>
<evidence type="ECO:0000256" key="2">
    <source>
        <dbReference type="ARBA" id="ARBA00010219"/>
    </source>
</evidence>
<sequence length="286" mass="30970">MKKLLPISIMKMSGAGNTFALIDAREKSDWRDVENSLGKSRAEFAKLVCDRVLGLSTDGFLLIENGSEGFDYDWDFYNSDGSTAEMCGNAARCAARFCYEYLGSSENKACLKFKTGAGLVTAQILGDDEVRVQMPEARFVKESIELKTKSKGVQKFALVNTGVPHLVQKISNLAEATTLKEMAREARSHADLKPAGANVTFYAEDSKGHINAVTFERGVEDYTLACGTGAVAAALVYSQLSSEKQIKVQMPGGLLSVVFDGKDTHPLMTGGAVFVGEFKYNLEVVG</sequence>
<feature type="binding site" evidence="8">
    <location>
        <position position="78"/>
    </location>
    <ligand>
        <name>substrate</name>
    </ligand>
</feature>
<feature type="binding site" evidence="8">
    <location>
        <begin position="216"/>
        <end position="217"/>
    </location>
    <ligand>
        <name>substrate</name>
    </ligand>
</feature>
<dbReference type="Gene3D" id="3.10.310.10">
    <property type="entry name" value="Diaminopimelate Epimerase, Chain A, domain 1"/>
    <property type="match status" value="2"/>
</dbReference>
<evidence type="ECO:0000256" key="6">
    <source>
        <dbReference type="ARBA" id="ARBA00023235"/>
    </source>
</evidence>
<evidence type="ECO:0000256" key="8">
    <source>
        <dbReference type="HAMAP-Rule" id="MF_00197"/>
    </source>
</evidence>